<keyword evidence="6" id="KW-1185">Reference proteome</keyword>
<dbReference type="Pfam" id="PF13264">
    <property type="entry name" value="DUF4055"/>
    <property type="match status" value="1"/>
</dbReference>
<evidence type="ECO:0000256" key="1">
    <source>
        <dbReference type="SAM" id="MobiDB-lite"/>
    </source>
</evidence>
<evidence type="ECO:0000313" key="6">
    <source>
        <dbReference type="Proteomes" id="UP000183126"/>
    </source>
</evidence>
<proteinExistence type="predicted"/>
<evidence type="ECO:0000259" key="2">
    <source>
        <dbReference type="Pfam" id="PF13264"/>
    </source>
</evidence>
<accession>A0A0R2ZIF3</accession>
<name>A0A0R2ZIF3_9PSED</name>
<dbReference type="InterPro" id="IPR025129">
    <property type="entry name" value="DUF4055"/>
</dbReference>
<feature type="domain" description="DUF4055" evidence="2">
    <location>
        <begin position="255"/>
        <end position="388"/>
    </location>
</feature>
<dbReference type="OrthoDB" id="6668483at2"/>
<sequence>MPNYSAIRQEYSDALPGWQLVKRCVKGPREVRKYDEYLPMPDPLNLSDENRARYEQLKKRAMFLNVVGRTRTGLLGAVFRKTAEISLPTAIEYLKENASGDGASLEQLSKESTGECLDTGRGGLLVDFPKVHLPEGQVALTVAQAANSRAFIHFYCAESIINWREDVIDGVRRLTLVVLHEKINEPTPDGFEFTAKDQYRALMLRDGKYVQSVHSADDPEGEETEPKDKAGLPFYHIPFHFFGAENNDASIDKAPLEDLAEVNILHYGNSATVEESGFIASQPTLFITTDIDPDSFIKLNPNGMQIGSRRGHNLGKTGSATFLQADESQLARELMKDKEQQMLMIGARIVQQGSGAETAEAVRIRYSSDNSVLGTIAGNVSEAVRLSLFDAQRFMVGDVDEEGTVFWLNQEFFDEVMDAQAILAQMQLWQQGIIAKKDLRTNLRQSGVLDSDRTDEDIDADREEEAPVVGGEPATDEPPANQPPGVNDE</sequence>
<dbReference type="Proteomes" id="UP000052019">
    <property type="component" value="Unassembled WGS sequence"/>
</dbReference>
<dbReference type="EMBL" id="LT629760">
    <property type="protein sequence ID" value="SDT07659.1"/>
    <property type="molecule type" value="Genomic_DNA"/>
</dbReference>
<dbReference type="PATRIC" id="fig|200450.4.peg.4187"/>
<reference evidence="3 5" key="1">
    <citation type="submission" date="2015-02" db="EMBL/GenBank/DDBJ databases">
        <title>Two Pseudomonas sp. nov. isolated from raw milk.</title>
        <authorList>
            <person name="Wenning M."/>
            <person name="von Neubeck M."/>
            <person name="Huptas C."/>
            <person name="Scherer S."/>
        </authorList>
    </citation>
    <scope>NUCLEOTIDE SEQUENCE [LARGE SCALE GENOMIC DNA]</scope>
    <source>
        <strain evidence="3 5">DSM 14937</strain>
    </source>
</reference>
<dbReference type="EMBL" id="JYLK01000006">
    <property type="protein sequence ID" value="KRP60313.1"/>
    <property type="molecule type" value="Genomic_DNA"/>
</dbReference>
<protein>
    <submittedName>
        <fullName evidence="3">Prophage PSSB64-02, structural protein</fullName>
    </submittedName>
</protein>
<dbReference type="RefSeq" id="WP_057007968.1">
    <property type="nucleotide sequence ID" value="NZ_JYLK01000006.1"/>
</dbReference>
<reference evidence="4 6" key="2">
    <citation type="submission" date="2016-10" db="EMBL/GenBank/DDBJ databases">
        <authorList>
            <person name="Varghese N."/>
            <person name="Submissions S."/>
        </authorList>
    </citation>
    <scope>NUCLEOTIDE SEQUENCE [LARGE SCALE GENOMIC DNA]</scope>
    <source>
        <strain evidence="4 6">BS3111</strain>
    </source>
</reference>
<evidence type="ECO:0000313" key="3">
    <source>
        <dbReference type="EMBL" id="KRP60313.1"/>
    </source>
</evidence>
<gene>
    <name evidence="4" type="ORF">SAMN04490205_4671</name>
    <name evidence="3" type="ORF">TU79_10750</name>
</gene>
<organism evidence="3 5">
    <name type="scientific">Pseudomonas trivialis</name>
    <dbReference type="NCBI Taxonomy" id="200450"/>
    <lineage>
        <taxon>Bacteria</taxon>
        <taxon>Pseudomonadati</taxon>
        <taxon>Pseudomonadota</taxon>
        <taxon>Gammaproteobacteria</taxon>
        <taxon>Pseudomonadales</taxon>
        <taxon>Pseudomonadaceae</taxon>
        <taxon>Pseudomonas</taxon>
    </lineage>
</organism>
<feature type="region of interest" description="Disordered" evidence="1">
    <location>
        <begin position="446"/>
        <end position="489"/>
    </location>
</feature>
<evidence type="ECO:0000313" key="5">
    <source>
        <dbReference type="Proteomes" id="UP000052019"/>
    </source>
</evidence>
<feature type="compositionally biased region" description="Acidic residues" evidence="1">
    <location>
        <begin position="453"/>
        <end position="466"/>
    </location>
</feature>
<dbReference type="AlphaFoldDB" id="A0A0R2ZIF3"/>
<dbReference type="Proteomes" id="UP000183126">
    <property type="component" value="Chromosome I"/>
</dbReference>
<evidence type="ECO:0000313" key="4">
    <source>
        <dbReference type="EMBL" id="SDT07659.1"/>
    </source>
</evidence>